<reference evidence="2" key="1">
    <citation type="journal article" date="2018" name="DNA Res.">
        <title>Multiple hybrid de novo genome assembly of finger millet, an orphan allotetraploid crop.</title>
        <authorList>
            <person name="Hatakeyama M."/>
            <person name="Aluri S."/>
            <person name="Balachadran M.T."/>
            <person name="Sivarajan S.R."/>
            <person name="Patrignani A."/>
            <person name="Gruter S."/>
            <person name="Poveda L."/>
            <person name="Shimizu-Inatsugi R."/>
            <person name="Baeten J."/>
            <person name="Francoijs K.J."/>
            <person name="Nataraja K.N."/>
            <person name="Reddy Y.A.N."/>
            <person name="Phadnis S."/>
            <person name="Ravikumar R.L."/>
            <person name="Schlapbach R."/>
            <person name="Sreeman S.M."/>
            <person name="Shimizu K.K."/>
        </authorList>
    </citation>
    <scope>NUCLEOTIDE SEQUENCE</scope>
</reference>
<evidence type="ECO:0000313" key="3">
    <source>
        <dbReference type="Proteomes" id="UP001054889"/>
    </source>
</evidence>
<reference evidence="2" key="2">
    <citation type="submission" date="2021-12" db="EMBL/GenBank/DDBJ databases">
        <title>Resequencing data analysis of finger millet.</title>
        <authorList>
            <person name="Hatakeyama M."/>
            <person name="Aluri S."/>
            <person name="Balachadran M.T."/>
            <person name="Sivarajan S.R."/>
            <person name="Poveda L."/>
            <person name="Shimizu-Inatsugi R."/>
            <person name="Schlapbach R."/>
            <person name="Sreeman S.M."/>
            <person name="Shimizu K.K."/>
        </authorList>
    </citation>
    <scope>NUCLEOTIDE SEQUENCE</scope>
</reference>
<evidence type="ECO:0000256" key="1">
    <source>
        <dbReference type="SAM" id="MobiDB-lite"/>
    </source>
</evidence>
<proteinExistence type="predicted"/>
<keyword evidence="3" id="KW-1185">Reference proteome</keyword>
<dbReference type="EMBL" id="BQKI01000078">
    <property type="protein sequence ID" value="GJN25651.1"/>
    <property type="molecule type" value="Genomic_DNA"/>
</dbReference>
<comment type="caution">
    <text evidence="2">The sequence shown here is derived from an EMBL/GenBank/DDBJ whole genome shotgun (WGS) entry which is preliminary data.</text>
</comment>
<dbReference type="Proteomes" id="UP001054889">
    <property type="component" value="Unassembled WGS sequence"/>
</dbReference>
<feature type="region of interest" description="Disordered" evidence="1">
    <location>
        <begin position="65"/>
        <end position="91"/>
    </location>
</feature>
<name>A0AAV5EU96_ELECO</name>
<gene>
    <name evidence="2" type="primary">gb13506</name>
    <name evidence="2" type="ORF">PR202_gb13506</name>
</gene>
<evidence type="ECO:0000313" key="2">
    <source>
        <dbReference type="EMBL" id="GJN25651.1"/>
    </source>
</evidence>
<sequence>MLDFAAMVTRAWIRHQAVDLGDGAVGSGLVRRNQGDDDLIRWVVDFHPVTLHYVTTTSKRYRNLRPSLLARSSTTSTPTSPTSMTTTSSSS</sequence>
<organism evidence="2 3">
    <name type="scientific">Eleusine coracana subsp. coracana</name>
    <dbReference type="NCBI Taxonomy" id="191504"/>
    <lineage>
        <taxon>Eukaryota</taxon>
        <taxon>Viridiplantae</taxon>
        <taxon>Streptophyta</taxon>
        <taxon>Embryophyta</taxon>
        <taxon>Tracheophyta</taxon>
        <taxon>Spermatophyta</taxon>
        <taxon>Magnoliopsida</taxon>
        <taxon>Liliopsida</taxon>
        <taxon>Poales</taxon>
        <taxon>Poaceae</taxon>
        <taxon>PACMAD clade</taxon>
        <taxon>Chloridoideae</taxon>
        <taxon>Cynodonteae</taxon>
        <taxon>Eleusininae</taxon>
        <taxon>Eleusine</taxon>
    </lineage>
</organism>
<dbReference type="AlphaFoldDB" id="A0AAV5EU96"/>
<accession>A0AAV5EU96</accession>
<protein>
    <submittedName>
        <fullName evidence="2">Uncharacterized protein</fullName>
    </submittedName>
</protein>
<feature type="compositionally biased region" description="Low complexity" evidence="1">
    <location>
        <begin position="72"/>
        <end position="91"/>
    </location>
</feature>